<feature type="compositionally biased region" description="Basic residues" evidence="1">
    <location>
        <begin position="26"/>
        <end position="35"/>
    </location>
</feature>
<dbReference type="Gene3D" id="3.30.50.20">
    <property type="entry name" value="prophage-derive protein ybcO"/>
    <property type="match status" value="1"/>
</dbReference>
<evidence type="ECO:0000256" key="1">
    <source>
        <dbReference type="SAM" id="MobiDB-lite"/>
    </source>
</evidence>
<dbReference type="AlphaFoldDB" id="A0A4R5MDZ8"/>
<organism evidence="2 3">
    <name type="scientific">Paraburkholderia silviterrae</name>
    <dbReference type="NCBI Taxonomy" id="2528715"/>
    <lineage>
        <taxon>Bacteria</taxon>
        <taxon>Pseudomonadati</taxon>
        <taxon>Pseudomonadota</taxon>
        <taxon>Betaproteobacteria</taxon>
        <taxon>Burkholderiales</taxon>
        <taxon>Burkholderiaceae</taxon>
        <taxon>Paraburkholderia</taxon>
    </lineage>
</organism>
<evidence type="ECO:0000313" key="3">
    <source>
        <dbReference type="Proteomes" id="UP000295722"/>
    </source>
</evidence>
<dbReference type="OrthoDB" id="8594085at2"/>
<dbReference type="Proteomes" id="UP000295722">
    <property type="component" value="Unassembled WGS sequence"/>
</dbReference>
<dbReference type="RefSeq" id="WP_133193908.1">
    <property type="nucleotide sequence ID" value="NZ_JBHUCW010000006.1"/>
</dbReference>
<feature type="region of interest" description="Disordered" evidence="1">
    <location>
        <begin position="1"/>
        <end position="40"/>
    </location>
</feature>
<keyword evidence="3" id="KW-1185">Reference proteome</keyword>
<comment type="caution">
    <text evidence="2">The sequence shown here is derived from an EMBL/GenBank/DDBJ whole genome shotgun (WGS) entry which is preliminary data.</text>
</comment>
<dbReference type="EMBL" id="SMRP01000002">
    <property type="protein sequence ID" value="TDG25345.1"/>
    <property type="molecule type" value="Genomic_DNA"/>
</dbReference>
<dbReference type="InterPro" id="IPR010774">
    <property type="entry name" value="YbcO"/>
</dbReference>
<evidence type="ECO:0000313" key="2">
    <source>
        <dbReference type="EMBL" id="TDG25345.1"/>
    </source>
</evidence>
<sequence>MKRTGFKRKPDSPFSSFANRATAERRAKKRSRPRKPTVAEGSKYLAACRDEPCYLRVPGICRLNPNDDTVVPCHSNLLEHGKGKGIKADNRFTFPGCGACHFWLDQSREPTKEQRRDATLDALARWEPVRDRKMGITEGAECSQ</sequence>
<reference evidence="2 3" key="1">
    <citation type="submission" date="2019-03" db="EMBL/GenBank/DDBJ databases">
        <title>Paraburkholderia sp. 4M-K11, isolated from subtropical forest soil.</title>
        <authorList>
            <person name="Gao Z.-H."/>
            <person name="Qiu L.-H."/>
        </authorList>
    </citation>
    <scope>NUCLEOTIDE SEQUENCE [LARGE SCALE GENOMIC DNA]</scope>
    <source>
        <strain evidence="2 3">4M-K11</strain>
    </source>
</reference>
<name>A0A4R5MDZ8_9BURK</name>
<gene>
    <name evidence="2" type="ORF">EYW47_05795</name>
</gene>
<accession>A0A4R5MDZ8</accession>
<dbReference type="Pfam" id="PF07102">
    <property type="entry name" value="YbcO"/>
    <property type="match status" value="1"/>
</dbReference>
<protein>
    <submittedName>
        <fullName evidence="2">DUF1364 family protein</fullName>
    </submittedName>
</protein>
<proteinExistence type="predicted"/>